<feature type="chain" id="PRO_5023142638" evidence="1">
    <location>
        <begin position="18"/>
        <end position="121"/>
    </location>
</feature>
<evidence type="ECO:0000313" key="3">
    <source>
        <dbReference type="Proteomes" id="UP000321790"/>
    </source>
</evidence>
<accession>A0A5C7BBC8</accession>
<comment type="caution">
    <text evidence="2">The sequence shown here is derived from an EMBL/GenBank/DDBJ whole genome shotgun (WGS) entry which is preliminary data.</text>
</comment>
<gene>
    <name evidence="2" type="ORF">FUA26_01525</name>
</gene>
<feature type="signal peptide" evidence="1">
    <location>
        <begin position="1"/>
        <end position="17"/>
    </location>
</feature>
<dbReference type="OrthoDB" id="1446823at2"/>
<dbReference type="RefSeq" id="WP_147130729.1">
    <property type="nucleotide sequence ID" value="NZ_VOSC01000005.1"/>
</dbReference>
<dbReference type="AlphaFoldDB" id="A0A5C7BBC8"/>
<keyword evidence="1" id="KW-0732">Signal</keyword>
<name>A0A5C7BBC8_9FLAO</name>
<keyword evidence="3" id="KW-1185">Reference proteome</keyword>
<reference evidence="3" key="1">
    <citation type="submission" date="2019-08" db="EMBL/GenBank/DDBJ databases">
        <title>Seonamhaeicola sediminis sp. nov., isolated from marine sediment.</title>
        <authorList>
            <person name="Cao W.R."/>
        </authorList>
    </citation>
    <scope>NUCLEOTIDE SEQUENCE [LARGE SCALE GENOMIC DNA]</scope>
    <source>
        <strain evidence="3">Gy8</strain>
    </source>
</reference>
<evidence type="ECO:0000313" key="2">
    <source>
        <dbReference type="EMBL" id="TXE15212.1"/>
    </source>
</evidence>
<evidence type="ECO:0000256" key="1">
    <source>
        <dbReference type="SAM" id="SignalP"/>
    </source>
</evidence>
<protein>
    <submittedName>
        <fullName evidence="2">Uncharacterized protein</fullName>
    </submittedName>
</protein>
<sequence length="121" mass="13467">MKKLSFALLFVFGVSFANNTNPNTLPQSEPKVGDVLVVNATSNTKYNHVFFPKLNFIVKKGNLATYKPVHGTEVVVKDVENKNGNTYVILEKKDNSKFFGYVKQVKANYSSSLNSGELSKM</sequence>
<dbReference type="Proteomes" id="UP000321790">
    <property type="component" value="Unassembled WGS sequence"/>
</dbReference>
<organism evidence="2 3">
    <name type="scientific">Seonamhaeicola algicola</name>
    <dbReference type="NCBI Taxonomy" id="1719036"/>
    <lineage>
        <taxon>Bacteria</taxon>
        <taxon>Pseudomonadati</taxon>
        <taxon>Bacteroidota</taxon>
        <taxon>Flavobacteriia</taxon>
        <taxon>Flavobacteriales</taxon>
        <taxon>Flavobacteriaceae</taxon>
    </lineage>
</organism>
<proteinExistence type="predicted"/>
<dbReference type="EMBL" id="VOSC01000005">
    <property type="protein sequence ID" value="TXE15212.1"/>
    <property type="molecule type" value="Genomic_DNA"/>
</dbReference>